<gene>
    <name evidence="2" type="ORF">QQZ08_003022</name>
</gene>
<comment type="caution">
    <text evidence="2">The sequence shown here is derived from an EMBL/GenBank/DDBJ whole genome shotgun (WGS) entry which is preliminary data.</text>
</comment>
<dbReference type="Proteomes" id="UP001498421">
    <property type="component" value="Unassembled WGS sequence"/>
</dbReference>
<evidence type="ECO:0000313" key="3">
    <source>
        <dbReference type="Proteomes" id="UP001498421"/>
    </source>
</evidence>
<dbReference type="EMBL" id="JAZAVK010000019">
    <property type="protein sequence ID" value="KAK7430503.1"/>
    <property type="molecule type" value="Genomic_DNA"/>
</dbReference>
<keyword evidence="1" id="KW-0732">Signal</keyword>
<evidence type="ECO:0008006" key="4">
    <source>
        <dbReference type="Google" id="ProtNLM"/>
    </source>
</evidence>
<reference evidence="2 3" key="1">
    <citation type="journal article" date="2025" name="Microbiol. Resour. Announc.">
        <title>Draft genome sequences for Neonectria magnoliae and Neonectria punicea, canker pathogens of Liriodendron tulipifera and Acer saccharum in West Virginia.</title>
        <authorList>
            <person name="Petronek H.M."/>
            <person name="Kasson M.T."/>
            <person name="Metheny A.M."/>
            <person name="Stauder C.M."/>
            <person name="Lovett B."/>
            <person name="Lynch S.C."/>
            <person name="Garnas J.R."/>
            <person name="Kasson L.R."/>
            <person name="Stajich J.E."/>
        </authorList>
    </citation>
    <scope>NUCLEOTIDE SEQUENCE [LARGE SCALE GENOMIC DNA]</scope>
    <source>
        <strain evidence="2 3">NRRL 64651</strain>
    </source>
</reference>
<dbReference type="Gene3D" id="3.40.390.10">
    <property type="entry name" value="Collagenase (Catalytic Domain)"/>
    <property type="match status" value="1"/>
</dbReference>
<proteinExistence type="predicted"/>
<keyword evidence="3" id="KW-1185">Reference proteome</keyword>
<protein>
    <recommendedName>
        <fullName evidence="4">Lysine-specific metallo-endopeptidase domain-containing protein</fullName>
    </recommendedName>
</protein>
<name>A0ABR1ICD3_9HYPO</name>
<evidence type="ECO:0000256" key="1">
    <source>
        <dbReference type="SAM" id="SignalP"/>
    </source>
</evidence>
<accession>A0ABR1ICD3</accession>
<dbReference type="InterPro" id="IPR024079">
    <property type="entry name" value="MetalloPept_cat_dom_sf"/>
</dbReference>
<feature type="signal peptide" evidence="1">
    <location>
        <begin position="1"/>
        <end position="16"/>
    </location>
</feature>
<feature type="chain" id="PRO_5045440861" description="Lysine-specific metallo-endopeptidase domain-containing protein" evidence="1">
    <location>
        <begin position="17"/>
        <end position="349"/>
    </location>
</feature>
<sequence length="349" mass="38180">MRLSFLVGLFAGLGQAIDIYTTWEVDSHCRGKGAALDKAYKDSAVIVAKVVQDLQTIQKPRPARPTRSNIEEIKEWDRVARAVTNMFGFVPDQAGHSPTETHMAAVLYVFNRMNQALQGSQNVPTNGYAGIYYKPLIMCGPGAWRWISRDSQDPNDRDERPLGVSKAALLGAADGAWVYGTRYIVNGDESHVGPCKSPATYAVTMTRWDLVTFCDLSFSDTVAGTKSLVDNKNAFKEGDKLDDFAQPSLQRIMIHEFAHYYGADGLGTPDDRKVDDVQAVSSNGELVWKGADGKGTIQRPAQDPDIAVSYGYVRISRLAVAHTGINAANSGPLRATFNAENFAYFAIMA</sequence>
<organism evidence="2 3">
    <name type="scientific">Neonectria magnoliae</name>
    <dbReference type="NCBI Taxonomy" id="2732573"/>
    <lineage>
        <taxon>Eukaryota</taxon>
        <taxon>Fungi</taxon>
        <taxon>Dikarya</taxon>
        <taxon>Ascomycota</taxon>
        <taxon>Pezizomycotina</taxon>
        <taxon>Sordariomycetes</taxon>
        <taxon>Hypocreomycetidae</taxon>
        <taxon>Hypocreales</taxon>
        <taxon>Nectriaceae</taxon>
        <taxon>Neonectria</taxon>
    </lineage>
</organism>
<evidence type="ECO:0000313" key="2">
    <source>
        <dbReference type="EMBL" id="KAK7430503.1"/>
    </source>
</evidence>